<dbReference type="GO" id="GO:0003677">
    <property type="term" value="F:DNA binding"/>
    <property type="evidence" value="ECO:0007669"/>
    <property type="project" value="UniProtKB-KW"/>
</dbReference>
<organism evidence="5 6">
    <name type="scientific">Alkalicoccus urumqiensis</name>
    <name type="common">Bacillus urumqiensis</name>
    <dbReference type="NCBI Taxonomy" id="1548213"/>
    <lineage>
        <taxon>Bacteria</taxon>
        <taxon>Bacillati</taxon>
        <taxon>Bacillota</taxon>
        <taxon>Bacilli</taxon>
        <taxon>Bacillales</taxon>
        <taxon>Bacillaceae</taxon>
        <taxon>Alkalicoccus</taxon>
    </lineage>
</organism>
<sequence>MSGTKNERLVEELLSVLPLFSKKIFGSMRVIEHDSLHAMHLHILHVIADAGELPTTEAAAKLGLRKSNFTPLIQKLEQEGMIVRRRDEKDQRIMLAALLPEGEKLLEAQKKRMEGVVEERLDRLPEEEKEKLHRAVHDLHHVLSRLDEA</sequence>
<dbReference type="Proteomes" id="UP000243650">
    <property type="component" value="Unassembled WGS sequence"/>
</dbReference>
<dbReference type="GO" id="GO:0003700">
    <property type="term" value="F:DNA-binding transcription factor activity"/>
    <property type="evidence" value="ECO:0007669"/>
    <property type="project" value="InterPro"/>
</dbReference>
<dbReference type="InterPro" id="IPR036390">
    <property type="entry name" value="WH_DNA-bd_sf"/>
</dbReference>
<keyword evidence="6" id="KW-1185">Reference proteome</keyword>
<evidence type="ECO:0000313" key="6">
    <source>
        <dbReference type="Proteomes" id="UP000243650"/>
    </source>
</evidence>
<dbReference type="EMBL" id="PVNS01000001">
    <property type="protein sequence ID" value="PRO67220.1"/>
    <property type="molecule type" value="Genomic_DNA"/>
</dbReference>
<evidence type="ECO:0000313" key="5">
    <source>
        <dbReference type="EMBL" id="PRO67220.1"/>
    </source>
</evidence>
<evidence type="ECO:0000256" key="1">
    <source>
        <dbReference type="ARBA" id="ARBA00023015"/>
    </source>
</evidence>
<dbReference type="PANTHER" id="PTHR42756:SF1">
    <property type="entry name" value="TRANSCRIPTIONAL REPRESSOR OF EMRAB OPERON"/>
    <property type="match status" value="1"/>
</dbReference>
<keyword evidence="1" id="KW-0805">Transcription regulation</keyword>
<dbReference type="Pfam" id="PF01047">
    <property type="entry name" value="MarR"/>
    <property type="match status" value="1"/>
</dbReference>
<dbReference type="PRINTS" id="PR00598">
    <property type="entry name" value="HTHMARR"/>
</dbReference>
<accession>A0A2P6MLW2</accession>
<feature type="domain" description="HTH marR-type" evidence="4">
    <location>
        <begin position="6"/>
        <end position="141"/>
    </location>
</feature>
<dbReference type="InterPro" id="IPR036388">
    <property type="entry name" value="WH-like_DNA-bd_sf"/>
</dbReference>
<dbReference type="PANTHER" id="PTHR42756">
    <property type="entry name" value="TRANSCRIPTIONAL REGULATOR, MARR"/>
    <property type="match status" value="1"/>
</dbReference>
<gene>
    <name evidence="5" type="ORF">C6I21_01270</name>
</gene>
<keyword evidence="2" id="KW-0238">DNA-binding</keyword>
<dbReference type="OrthoDB" id="3254893at2"/>
<dbReference type="SMART" id="SM00347">
    <property type="entry name" value="HTH_MARR"/>
    <property type="match status" value="1"/>
</dbReference>
<reference evidence="5 6" key="1">
    <citation type="submission" date="2018-03" db="EMBL/GenBank/DDBJ databases">
        <title>Bacillus urumqiensis sp. nov., a moderately haloalkaliphilic bacterium isolated from a salt lake.</title>
        <authorList>
            <person name="Zhao B."/>
            <person name="Liao Z."/>
        </authorList>
    </citation>
    <scope>NUCLEOTIDE SEQUENCE [LARGE SCALE GENOMIC DNA]</scope>
    <source>
        <strain evidence="5 6">BZ-SZ-XJ18</strain>
    </source>
</reference>
<protein>
    <submittedName>
        <fullName evidence="5">MarR family transcriptional regulator</fullName>
    </submittedName>
</protein>
<keyword evidence="3" id="KW-0804">Transcription</keyword>
<dbReference type="SUPFAM" id="SSF46785">
    <property type="entry name" value="Winged helix' DNA-binding domain"/>
    <property type="match status" value="1"/>
</dbReference>
<dbReference type="InterPro" id="IPR000835">
    <property type="entry name" value="HTH_MarR-typ"/>
</dbReference>
<evidence type="ECO:0000256" key="3">
    <source>
        <dbReference type="ARBA" id="ARBA00023163"/>
    </source>
</evidence>
<comment type="caution">
    <text evidence="5">The sequence shown here is derived from an EMBL/GenBank/DDBJ whole genome shotgun (WGS) entry which is preliminary data.</text>
</comment>
<dbReference type="AlphaFoldDB" id="A0A2P6MLW2"/>
<dbReference type="RefSeq" id="WP_105957604.1">
    <property type="nucleotide sequence ID" value="NZ_PVNS01000001.1"/>
</dbReference>
<evidence type="ECO:0000259" key="4">
    <source>
        <dbReference type="PROSITE" id="PS50995"/>
    </source>
</evidence>
<dbReference type="PROSITE" id="PS50995">
    <property type="entry name" value="HTH_MARR_2"/>
    <property type="match status" value="1"/>
</dbReference>
<name>A0A2P6MLW2_ALKUR</name>
<proteinExistence type="predicted"/>
<dbReference type="Gene3D" id="1.10.10.10">
    <property type="entry name" value="Winged helix-like DNA-binding domain superfamily/Winged helix DNA-binding domain"/>
    <property type="match status" value="1"/>
</dbReference>
<evidence type="ECO:0000256" key="2">
    <source>
        <dbReference type="ARBA" id="ARBA00023125"/>
    </source>
</evidence>